<evidence type="ECO:0000313" key="2">
    <source>
        <dbReference type="Proteomes" id="UP000509791"/>
    </source>
</evidence>
<sequence>MTKNQKFVTLSNIVKDCLGYLPNCTAEQIPLVAKKTVNRSSAPKVFWNHFVNFFNEKL</sequence>
<organism evidence="1 2">
    <name type="scientific">Streptococcus thermophilus</name>
    <dbReference type="NCBI Taxonomy" id="1308"/>
    <lineage>
        <taxon>Bacteria</taxon>
        <taxon>Bacillati</taxon>
        <taxon>Bacillota</taxon>
        <taxon>Bacilli</taxon>
        <taxon>Lactobacillales</taxon>
        <taxon>Streptococcaceae</taxon>
        <taxon>Streptococcus</taxon>
    </lineage>
</organism>
<dbReference type="EMBL" id="LR822027">
    <property type="protein sequence ID" value="CAD0152234.1"/>
    <property type="molecule type" value="Genomic_DNA"/>
</dbReference>
<protein>
    <submittedName>
        <fullName evidence="1">Uncharacterized protein</fullName>
    </submittedName>
</protein>
<proteinExistence type="predicted"/>
<reference evidence="1 2" key="1">
    <citation type="submission" date="2020-06" db="EMBL/GenBank/DDBJ databases">
        <authorList>
            <person name="Chuat V."/>
        </authorList>
    </citation>
    <scope>NUCLEOTIDE SEQUENCE [LARGE SCALE GENOMIC DNA]</scope>
    <source>
        <strain evidence="1">STH_CIRM_998</strain>
    </source>
</reference>
<name>A0A8D6UB52_STRTR</name>
<dbReference type="Proteomes" id="UP000509791">
    <property type="component" value="Chromosome"/>
</dbReference>
<accession>A0A8D6UB52</accession>
<evidence type="ECO:0000313" key="1">
    <source>
        <dbReference type="EMBL" id="CAD0152234.1"/>
    </source>
</evidence>
<gene>
    <name evidence="1" type="ORF">STHERMO_0953</name>
</gene>
<dbReference type="AlphaFoldDB" id="A0A8D6UB52"/>
<dbReference type="RefSeq" id="WP_232086301.1">
    <property type="nucleotide sequence ID" value="NZ_LR822020.1"/>
</dbReference>